<name>A0A7R9G1K0_TIMSH</name>
<protein>
    <submittedName>
        <fullName evidence="2">Uncharacterized protein</fullName>
    </submittedName>
</protein>
<sequence>MDLESFCLPKSESPQTPTVQVLRKAPSPSLSDCARSPKDKRGRESRDSEHRTNHDRSSSELKGVEPRSPHGYGLEYYPQPHVTSQSLLETQHGSLPAMCIALRLTSEPGGS</sequence>
<evidence type="ECO:0000256" key="1">
    <source>
        <dbReference type="SAM" id="MobiDB-lite"/>
    </source>
</evidence>
<accession>A0A7R9G1K0</accession>
<dbReference type="EMBL" id="OC003128">
    <property type="protein sequence ID" value="CAD7262847.1"/>
    <property type="molecule type" value="Genomic_DNA"/>
</dbReference>
<gene>
    <name evidence="2" type="ORF">TSIB3V08_LOCUS6943</name>
</gene>
<organism evidence="2">
    <name type="scientific">Timema shepardi</name>
    <name type="common">Walking stick</name>
    <dbReference type="NCBI Taxonomy" id="629360"/>
    <lineage>
        <taxon>Eukaryota</taxon>
        <taxon>Metazoa</taxon>
        <taxon>Ecdysozoa</taxon>
        <taxon>Arthropoda</taxon>
        <taxon>Hexapoda</taxon>
        <taxon>Insecta</taxon>
        <taxon>Pterygota</taxon>
        <taxon>Neoptera</taxon>
        <taxon>Polyneoptera</taxon>
        <taxon>Phasmatodea</taxon>
        <taxon>Timematodea</taxon>
        <taxon>Timematoidea</taxon>
        <taxon>Timematidae</taxon>
        <taxon>Timema</taxon>
    </lineage>
</organism>
<evidence type="ECO:0000313" key="2">
    <source>
        <dbReference type="EMBL" id="CAD7262847.1"/>
    </source>
</evidence>
<proteinExistence type="predicted"/>
<reference evidence="2" key="1">
    <citation type="submission" date="2020-11" db="EMBL/GenBank/DDBJ databases">
        <authorList>
            <person name="Tran Van P."/>
        </authorList>
    </citation>
    <scope>NUCLEOTIDE SEQUENCE</scope>
</reference>
<feature type="compositionally biased region" description="Basic and acidic residues" evidence="1">
    <location>
        <begin position="35"/>
        <end position="68"/>
    </location>
</feature>
<dbReference type="AlphaFoldDB" id="A0A7R9G1K0"/>
<feature type="region of interest" description="Disordered" evidence="1">
    <location>
        <begin position="1"/>
        <end position="78"/>
    </location>
</feature>